<evidence type="ECO:0000313" key="6">
    <source>
        <dbReference type="EMBL" id="KAG8386841.1"/>
    </source>
</evidence>
<proteinExistence type="inferred from homology"/>
<evidence type="ECO:0000256" key="1">
    <source>
        <dbReference type="ARBA" id="ARBA00004496"/>
    </source>
</evidence>
<reference evidence="6" key="1">
    <citation type="submission" date="2019-10" db="EMBL/GenBank/DDBJ databases">
        <authorList>
            <person name="Zhang R."/>
            <person name="Pan Y."/>
            <person name="Wang J."/>
            <person name="Ma R."/>
            <person name="Yu S."/>
        </authorList>
    </citation>
    <scope>NUCLEOTIDE SEQUENCE</scope>
    <source>
        <strain evidence="6">LA-IB0</strain>
        <tissue evidence="6">Leaf</tissue>
    </source>
</reference>
<keyword evidence="4" id="KW-0676">Redox-active center</keyword>
<dbReference type="SUPFAM" id="SSF52833">
    <property type="entry name" value="Thioredoxin-like"/>
    <property type="match status" value="1"/>
</dbReference>
<evidence type="ECO:0000256" key="4">
    <source>
        <dbReference type="ARBA" id="ARBA00023284"/>
    </source>
</evidence>
<organism evidence="6 7">
    <name type="scientific">Buddleja alternifolia</name>
    <dbReference type="NCBI Taxonomy" id="168488"/>
    <lineage>
        <taxon>Eukaryota</taxon>
        <taxon>Viridiplantae</taxon>
        <taxon>Streptophyta</taxon>
        <taxon>Embryophyta</taxon>
        <taxon>Tracheophyta</taxon>
        <taxon>Spermatophyta</taxon>
        <taxon>Magnoliopsida</taxon>
        <taxon>eudicotyledons</taxon>
        <taxon>Gunneridae</taxon>
        <taxon>Pentapetalae</taxon>
        <taxon>asterids</taxon>
        <taxon>lamiids</taxon>
        <taxon>Lamiales</taxon>
        <taxon>Scrophulariaceae</taxon>
        <taxon>Buddlejeae</taxon>
        <taxon>Buddleja</taxon>
    </lineage>
</organism>
<comment type="similarity">
    <text evidence="2">Belongs to the glutaredoxin family. CC-type subfamily.</text>
</comment>
<dbReference type="PANTHER" id="PTHR10168">
    <property type="entry name" value="GLUTAREDOXIN"/>
    <property type="match status" value="1"/>
</dbReference>
<dbReference type="NCBIfam" id="TIGR02189">
    <property type="entry name" value="GlrX-like_plant"/>
    <property type="match status" value="1"/>
</dbReference>
<dbReference type="PROSITE" id="PS51354">
    <property type="entry name" value="GLUTAREDOXIN_2"/>
    <property type="match status" value="1"/>
</dbReference>
<evidence type="ECO:0000256" key="2">
    <source>
        <dbReference type="ARBA" id="ARBA00007568"/>
    </source>
</evidence>
<dbReference type="Pfam" id="PF00462">
    <property type="entry name" value="Glutaredoxin"/>
    <property type="match status" value="1"/>
</dbReference>
<evidence type="ECO:0000259" key="5">
    <source>
        <dbReference type="Pfam" id="PF00462"/>
    </source>
</evidence>
<dbReference type="AlphaFoldDB" id="A0AAV6XV05"/>
<gene>
    <name evidence="6" type="ORF">BUALT_Bualt03G0191000</name>
</gene>
<evidence type="ECO:0000256" key="3">
    <source>
        <dbReference type="ARBA" id="ARBA00022490"/>
    </source>
</evidence>
<protein>
    <recommendedName>
        <fullName evidence="5">Glutaredoxin domain-containing protein</fullName>
    </recommendedName>
</protein>
<dbReference type="InterPro" id="IPR002109">
    <property type="entry name" value="Glutaredoxin"/>
</dbReference>
<dbReference type="InterPro" id="IPR011905">
    <property type="entry name" value="GlrX-like_pln_2"/>
</dbReference>
<name>A0AAV6XV05_9LAMI</name>
<keyword evidence="7" id="KW-1185">Reference proteome</keyword>
<dbReference type="Proteomes" id="UP000826271">
    <property type="component" value="Unassembled WGS sequence"/>
</dbReference>
<keyword evidence="3" id="KW-0963">Cytoplasm</keyword>
<comment type="subcellular location">
    <subcellularLocation>
        <location evidence="1">Cytoplasm</location>
    </subcellularLocation>
</comment>
<dbReference type="GO" id="GO:0005737">
    <property type="term" value="C:cytoplasm"/>
    <property type="evidence" value="ECO:0007669"/>
    <property type="project" value="UniProtKB-SubCell"/>
</dbReference>
<feature type="domain" description="Glutaredoxin" evidence="5">
    <location>
        <begin position="52"/>
        <end position="122"/>
    </location>
</feature>
<dbReference type="InterPro" id="IPR036249">
    <property type="entry name" value="Thioredoxin-like_sf"/>
</dbReference>
<evidence type="ECO:0000313" key="7">
    <source>
        <dbReference type="Proteomes" id="UP000826271"/>
    </source>
</evidence>
<comment type="caution">
    <text evidence="6">The sequence shown here is derived from an EMBL/GenBank/DDBJ whole genome shotgun (WGS) entry which is preliminary data.</text>
</comment>
<dbReference type="Gene3D" id="3.40.30.10">
    <property type="entry name" value="Glutaredoxin"/>
    <property type="match status" value="1"/>
</dbReference>
<dbReference type="EMBL" id="WHWC01000003">
    <property type="protein sequence ID" value="KAG8386841.1"/>
    <property type="molecule type" value="Genomic_DNA"/>
</dbReference>
<sequence length="177" mass="19022">MQEAGLIQNNMRWRQSAGNNGNNIIISRKEGGVNGGDDEKRDLKRIVKENAVVVFAKKGCCLSQVAKRLLQGVGANPRVYEVDEDDINEELMMMMMCCCSAAGTNPPTSSPKQLPAVFIGGQWFGGLDRIIVTHITEELTPLLKQAGALADSQKAKAVGSEESWWGIGMTVAGGALT</sequence>
<accession>A0AAV6XV05</accession>